<organism evidence="1 2">
    <name type="scientific">Chamaesiphon minutus (strain ATCC 27169 / PCC 6605)</name>
    <dbReference type="NCBI Taxonomy" id="1173020"/>
    <lineage>
        <taxon>Bacteria</taxon>
        <taxon>Bacillati</taxon>
        <taxon>Cyanobacteriota</taxon>
        <taxon>Cyanophyceae</taxon>
        <taxon>Gomontiellales</taxon>
        <taxon>Chamaesiphonaceae</taxon>
        <taxon>Chamaesiphon</taxon>
    </lineage>
</organism>
<protein>
    <submittedName>
        <fullName evidence="1">Uncharacterized protein</fullName>
    </submittedName>
</protein>
<dbReference type="AlphaFoldDB" id="K9U9S9"/>
<name>K9U9S9_CHAP6</name>
<proteinExistence type="predicted"/>
<evidence type="ECO:0000313" key="1">
    <source>
        <dbReference type="EMBL" id="AFY91590.1"/>
    </source>
</evidence>
<dbReference type="KEGG" id="cmp:Cha6605_0290"/>
<reference evidence="1 2" key="1">
    <citation type="submission" date="2012-05" db="EMBL/GenBank/DDBJ databases">
        <title>Finished chromosome of genome of Chamaesiphon sp. PCC 6605.</title>
        <authorList>
            <consortium name="US DOE Joint Genome Institute"/>
            <person name="Gugger M."/>
            <person name="Coursin T."/>
            <person name="Rippka R."/>
            <person name="Tandeau De Marsac N."/>
            <person name="Huntemann M."/>
            <person name="Wei C.-L."/>
            <person name="Han J."/>
            <person name="Detter J.C."/>
            <person name="Han C."/>
            <person name="Tapia R."/>
            <person name="Chen A."/>
            <person name="Kyrpides N."/>
            <person name="Mavromatis K."/>
            <person name="Markowitz V."/>
            <person name="Szeto E."/>
            <person name="Ivanova N."/>
            <person name="Pagani I."/>
            <person name="Pati A."/>
            <person name="Goodwin L."/>
            <person name="Nordberg H.P."/>
            <person name="Cantor M.N."/>
            <person name="Hua S.X."/>
            <person name="Woyke T."/>
            <person name="Kerfeld C.A."/>
        </authorList>
    </citation>
    <scope>NUCLEOTIDE SEQUENCE [LARGE SCALE GENOMIC DNA]</scope>
    <source>
        <strain evidence="2">ATCC 27169 / PCC 6605</strain>
    </source>
</reference>
<evidence type="ECO:0000313" key="2">
    <source>
        <dbReference type="Proteomes" id="UP000010366"/>
    </source>
</evidence>
<accession>K9U9S9</accession>
<dbReference type="Proteomes" id="UP000010366">
    <property type="component" value="Chromosome"/>
</dbReference>
<dbReference type="HOGENOM" id="CLU_2231775_0_0_3"/>
<keyword evidence="2" id="KW-1185">Reference proteome</keyword>
<sequence length="105" mass="11758">MTILPNCTLIMPQTRLRGKSAKLTFERTIASEIHCYKLKPFGCCYIYATRAERPMSSYSVRESVTISQNCRLVSAVESIATAARSLCLFPIGNFHAIVNELLRIA</sequence>
<dbReference type="EMBL" id="CP003600">
    <property type="protein sequence ID" value="AFY91590.1"/>
    <property type="molecule type" value="Genomic_DNA"/>
</dbReference>
<gene>
    <name evidence="1" type="ORF">Cha6605_0290</name>
</gene>